<evidence type="ECO:0008006" key="5">
    <source>
        <dbReference type="Google" id="ProtNLM"/>
    </source>
</evidence>
<dbReference type="RefSeq" id="WP_068350604.1">
    <property type="nucleotide sequence ID" value="NZ_CP016033.1"/>
</dbReference>
<evidence type="ECO:0000313" key="3">
    <source>
        <dbReference type="EMBL" id="ANK12694.1"/>
    </source>
</evidence>
<dbReference type="Proteomes" id="UP000078263">
    <property type="component" value="Chromosome"/>
</dbReference>
<gene>
    <name evidence="3" type="ORF">A9D12_06760</name>
</gene>
<sequence>MRKIVVFAGLASAALALSACGKKAEEAPAAPATTEAEMMAPAETPAAMPAETPAAEPMMTETPAPADDVDPTNNPIGPG</sequence>
<protein>
    <recommendedName>
        <fullName evidence="5">Argininosuccinate lyase</fullName>
    </recommendedName>
</protein>
<proteinExistence type="predicted"/>
<evidence type="ECO:0000313" key="4">
    <source>
        <dbReference type="Proteomes" id="UP000078263"/>
    </source>
</evidence>
<evidence type="ECO:0000256" key="1">
    <source>
        <dbReference type="SAM" id="MobiDB-lite"/>
    </source>
</evidence>
<name>A0A192D4J0_9SPHN</name>
<reference evidence="3 4" key="1">
    <citation type="submission" date="2016-05" db="EMBL/GenBank/DDBJ databases">
        <title>Compelete Genome Sequence of Bacteriochlorophyll-Synthesizing Bacterium Porphyrobacter neustonensis DSM 9434.</title>
        <authorList>
            <person name="Shi X.-L."/>
            <person name="Wu Y.-H."/>
            <person name="Cheng H."/>
            <person name="Xu L."/>
            <person name="Zhang X.-Q."/>
            <person name="Wang C.-S."/>
            <person name="Xu X.-W."/>
        </authorList>
    </citation>
    <scope>NUCLEOTIDE SEQUENCE [LARGE SCALE GENOMIC DNA]</scope>
    <source>
        <strain evidence="3 4">DSM 9434</strain>
    </source>
</reference>
<accession>A0A192D4J0</accession>
<evidence type="ECO:0000256" key="2">
    <source>
        <dbReference type="SAM" id="SignalP"/>
    </source>
</evidence>
<dbReference type="STRING" id="1112.A9D12_06760"/>
<feature type="signal peptide" evidence="2">
    <location>
        <begin position="1"/>
        <end position="18"/>
    </location>
</feature>
<dbReference type="PROSITE" id="PS51257">
    <property type="entry name" value="PROKAR_LIPOPROTEIN"/>
    <property type="match status" value="1"/>
</dbReference>
<dbReference type="EMBL" id="CP016033">
    <property type="protein sequence ID" value="ANK12694.1"/>
    <property type="molecule type" value="Genomic_DNA"/>
</dbReference>
<dbReference type="KEGG" id="pns:A9D12_06760"/>
<feature type="region of interest" description="Disordered" evidence="1">
    <location>
        <begin position="21"/>
        <end position="79"/>
    </location>
</feature>
<keyword evidence="2" id="KW-0732">Signal</keyword>
<keyword evidence="4" id="KW-1185">Reference proteome</keyword>
<organism evidence="3 4">
    <name type="scientific">Erythrobacter neustonensis</name>
    <dbReference type="NCBI Taxonomy" id="1112"/>
    <lineage>
        <taxon>Bacteria</taxon>
        <taxon>Pseudomonadati</taxon>
        <taxon>Pseudomonadota</taxon>
        <taxon>Alphaproteobacteria</taxon>
        <taxon>Sphingomonadales</taxon>
        <taxon>Erythrobacteraceae</taxon>
        <taxon>Erythrobacter/Porphyrobacter group</taxon>
        <taxon>Erythrobacter</taxon>
    </lineage>
</organism>
<feature type="chain" id="PRO_5008251748" description="Argininosuccinate lyase" evidence="2">
    <location>
        <begin position="19"/>
        <end position="79"/>
    </location>
</feature>
<dbReference type="AlphaFoldDB" id="A0A192D4J0"/>
<feature type="compositionally biased region" description="Low complexity" evidence="1">
    <location>
        <begin position="21"/>
        <end position="66"/>
    </location>
</feature>